<evidence type="ECO:0000313" key="3">
    <source>
        <dbReference type="EnsemblPlants" id="KQJ84325"/>
    </source>
</evidence>
<proteinExistence type="predicted"/>
<sequence length="105" mass="11339">MLVILTTLALAALAVTDLPPKRPGQEVHLFEVTVSVPEDGKVDDEYNYRILATVLGSVEAAESVISENDVGSFKAYLTNNQARRLSRVPGVLEVRESDDQPSGGQ</sequence>
<dbReference type="AlphaFoldDB" id="A0A0Q3KVY7"/>
<dbReference type="EnsemblPlants" id="KQJ84325">
    <property type="protein sequence ID" value="KQJ84325"/>
    <property type="gene ID" value="BRADI_5g20113v3"/>
</dbReference>
<gene>
    <name evidence="2" type="ORF">BRADI_5g20113v3</name>
</gene>
<protein>
    <recommendedName>
        <fullName evidence="5">Inhibitor I9 domain-containing protein</fullName>
    </recommendedName>
</protein>
<dbReference type="FunCoup" id="A0A0Q3KVY7">
    <property type="interactions" value="702"/>
</dbReference>
<feature type="signal peptide" evidence="1">
    <location>
        <begin position="1"/>
        <end position="16"/>
    </location>
</feature>
<evidence type="ECO:0008006" key="5">
    <source>
        <dbReference type="Google" id="ProtNLM"/>
    </source>
</evidence>
<accession>A0A0Q3KVY7</accession>
<keyword evidence="1" id="KW-0732">Signal</keyword>
<reference evidence="2 3" key="1">
    <citation type="journal article" date="2010" name="Nature">
        <title>Genome sequencing and analysis of the model grass Brachypodium distachyon.</title>
        <authorList>
            <consortium name="International Brachypodium Initiative"/>
        </authorList>
    </citation>
    <scope>NUCLEOTIDE SEQUENCE [LARGE SCALE GENOMIC DNA]</scope>
    <source>
        <strain evidence="2 3">Bd21</strain>
    </source>
</reference>
<organism evidence="2">
    <name type="scientific">Brachypodium distachyon</name>
    <name type="common">Purple false brome</name>
    <name type="synonym">Trachynia distachya</name>
    <dbReference type="NCBI Taxonomy" id="15368"/>
    <lineage>
        <taxon>Eukaryota</taxon>
        <taxon>Viridiplantae</taxon>
        <taxon>Streptophyta</taxon>
        <taxon>Embryophyta</taxon>
        <taxon>Tracheophyta</taxon>
        <taxon>Spermatophyta</taxon>
        <taxon>Magnoliopsida</taxon>
        <taxon>Liliopsida</taxon>
        <taxon>Poales</taxon>
        <taxon>Poaceae</taxon>
        <taxon>BOP clade</taxon>
        <taxon>Pooideae</taxon>
        <taxon>Stipodae</taxon>
        <taxon>Brachypodieae</taxon>
        <taxon>Brachypodium</taxon>
    </lineage>
</organism>
<evidence type="ECO:0000313" key="2">
    <source>
        <dbReference type="EMBL" id="KQJ84325.1"/>
    </source>
</evidence>
<dbReference type="OrthoDB" id="653018at2759"/>
<evidence type="ECO:0000256" key="1">
    <source>
        <dbReference type="SAM" id="SignalP"/>
    </source>
</evidence>
<dbReference type="PANTHER" id="PTHR48222:SF5">
    <property type="entry name" value="INHIBITOR I9 DOMAIN-CONTAINING PROTEIN"/>
    <property type="match status" value="1"/>
</dbReference>
<dbReference type="Proteomes" id="UP000008810">
    <property type="component" value="Chromosome 5"/>
</dbReference>
<feature type="chain" id="PRO_5036297586" description="Inhibitor I9 domain-containing protein" evidence="1">
    <location>
        <begin position="17"/>
        <end position="105"/>
    </location>
</feature>
<keyword evidence="4" id="KW-1185">Reference proteome</keyword>
<dbReference type="PANTHER" id="PTHR48222">
    <property type="entry name" value="PROTEINASE INHIBITOR, PROPEPTIDE"/>
    <property type="match status" value="1"/>
</dbReference>
<name>A0A0Q3KVY7_BRADI</name>
<evidence type="ECO:0000313" key="4">
    <source>
        <dbReference type="Proteomes" id="UP000008810"/>
    </source>
</evidence>
<reference evidence="2" key="2">
    <citation type="submission" date="2017-06" db="EMBL/GenBank/DDBJ databases">
        <title>WGS assembly of Brachypodium distachyon.</title>
        <authorList>
            <consortium name="The International Brachypodium Initiative"/>
            <person name="Lucas S."/>
            <person name="Harmon-Smith M."/>
            <person name="Lail K."/>
            <person name="Tice H."/>
            <person name="Grimwood J."/>
            <person name="Bruce D."/>
            <person name="Barry K."/>
            <person name="Shu S."/>
            <person name="Lindquist E."/>
            <person name="Wang M."/>
            <person name="Pitluck S."/>
            <person name="Vogel J.P."/>
            <person name="Garvin D.F."/>
            <person name="Mockler T.C."/>
            <person name="Schmutz J."/>
            <person name="Rokhsar D."/>
            <person name="Bevan M.W."/>
        </authorList>
    </citation>
    <scope>NUCLEOTIDE SEQUENCE</scope>
    <source>
        <strain evidence="2">Bd21</strain>
    </source>
</reference>
<dbReference type="Gramene" id="KQJ84325">
    <property type="protein sequence ID" value="KQJ84325"/>
    <property type="gene ID" value="BRADI_5g20113v3"/>
</dbReference>
<reference evidence="3" key="3">
    <citation type="submission" date="2018-08" db="UniProtKB">
        <authorList>
            <consortium name="EnsemblPlants"/>
        </authorList>
    </citation>
    <scope>IDENTIFICATION</scope>
    <source>
        <strain evidence="3">cv. Bd21</strain>
    </source>
</reference>
<dbReference type="InParanoid" id="A0A0Q3KVY7"/>
<dbReference type="EMBL" id="CM000884">
    <property type="protein sequence ID" value="KQJ84325.1"/>
    <property type="molecule type" value="Genomic_DNA"/>
</dbReference>